<evidence type="ECO:0000313" key="6">
    <source>
        <dbReference type="EMBL" id="RDI99217.1"/>
    </source>
</evidence>
<dbReference type="PROSITE" id="PS51257">
    <property type="entry name" value="PROKAR_LIPOPROTEIN"/>
    <property type="match status" value="1"/>
</dbReference>
<reference evidence="6 7" key="1">
    <citation type="submission" date="2018-07" db="EMBL/GenBank/DDBJ databases">
        <title>Dyella solisilvae sp. nov., isolated from the pine and broad-leaved mixed forest soil.</title>
        <authorList>
            <person name="Gao Z."/>
            <person name="Qiu L."/>
        </authorList>
    </citation>
    <scope>NUCLEOTIDE SEQUENCE [LARGE SCALE GENOMIC DNA]</scope>
    <source>
        <strain evidence="6 7">DHG54</strain>
    </source>
</reference>
<sequence length="716" mass="79747">MTSHRFGWLVVLMIGCWLLSGSGRVLAGAYEAELPAAMFASPDLCHYAPCSSVLPQAERFSLRKGQPAYVEGIRQRNGHDEVVGYVFLSTDTTPDIVGYSGKPIVTLMGMDAQGRITGVRILRHSEPILLAGIPEEKLTGYVAQYTGKPAGAHFELGRADGANVPMDAISGATVTVLAENQMVGRGSYAVARQVGLIHAVERPQARFTAAAAPSDWAGLVAEGSIGHLKVMPEQVGEPRSGQPFIDLWFGYLNEPSLGKTVLGAAGYQRLMSDLKPGEHAIFIINNGSSSFKGSAFVRGGVYDRIQVTQDADTYQFGDGDYRNLYHLDIPGVPSYGESGIFILRDKSFSAAYPWRLAFLSKHAGDHGSADFANFNAEYWLPAHYLDGGRPTVEKPAPAWVKLWKDKAFTIAGFVTLLLSVGVYYAFHRRWAARSRRQDKRWILWPHMASWVVALVFVGAMELAQPSIVQVLTLIHAPFDGWRWDLFLSDPLIFLFWIFIAITIVLWGRGVFCGWLCPYGSMSELLFRAGRRLGLGRWQFALPSRWHHRLRWLKYVVLLVLVAASFHSMALAERMAEVEPFKTTFMVHVWHRSWPFVLFWSALVAFSMFVERPFCKYLCPLGAAMAIPSRFRFFGLRRKAECTTCKACAVQCSSQAIDAQGRIDPTECMQCLDCMVLYHDDHACPPLSAERKRRARAGQPLTPIGRDGHFIPIKLVD</sequence>
<dbReference type="EMBL" id="QQSY01000002">
    <property type="protein sequence ID" value="RDI99217.1"/>
    <property type="molecule type" value="Genomic_DNA"/>
</dbReference>
<feature type="domain" description="4Fe-4S ferredoxin-type" evidence="5">
    <location>
        <begin position="632"/>
        <end position="661"/>
    </location>
</feature>
<feature type="transmembrane region" description="Helical" evidence="4">
    <location>
        <begin position="551"/>
        <end position="571"/>
    </location>
</feature>
<evidence type="ECO:0000256" key="3">
    <source>
        <dbReference type="ARBA" id="ARBA00023136"/>
    </source>
</evidence>
<dbReference type="GO" id="GO:0045893">
    <property type="term" value="P:positive regulation of DNA-templated transcription"/>
    <property type="evidence" value="ECO:0007669"/>
    <property type="project" value="InterPro"/>
</dbReference>
<dbReference type="GO" id="GO:0005886">
    <property type="term" value="C:plasma membrane"/>
    <property type="evidence" value="ECO:0007669"/>
    <property type="project" value="UniProtKB-SubCell"/>
</dbReference>
<evidence type="ECO:0000259" key="5">
    <source>
        <dbReference type="PROSITE" id="PS51379"/>
    </source>
</evidence>
<feature type="transmembrane region" description="Helical" evidence="4">
    <location>
        <begin position="407"/>
        <end position="426"/>
    </location>
</feature>
<keyword evidence="7" id="KW-1185">Reference proteome</keyword>
<organism evidence="6 7">
    <name type="scientific">Dyella solisilvae</name>
    <dbReference type="NCBI Taxonomy" id="1920168"/>
    <lineage>
        <taxon>Bacteria</taxon>
        <taxon>Pseudomonadati</taxon>
        <taxon>Pseudomonadota</taxon>
        <taxon>Gammaproteobacteria</taxon>
        <taxon>Lysobacterales</taxon>
        <taxon>Rhodanobacteraceae</taxon>
        <taxon>Dyella</taxon>
    </lineage>
</organism>
<dbReference type="OrthoDB" id="9806398at2"/>
<dbReference type="InterPro" id="IPR007329">
    <property type="entry name" value="FMN-bd"/>
</dbReference>
<feature type="transmembrane region" description="Helical" evidence="4">
    <location>
        <begin position="447"/>
        <end position="471"/>
    </location>
</feature>
<keyword evidence="4" id="KW-1133">Transmembrane helix</keyword>
<dbReference type="InterPro" id="IPR052378">
    <property type="entry name" value="NosR_regulator"/>
</dbReference>
<dbReference type="GO" id="GO:0010181">
    <property type="term" value="F:FMN binding"/>
    <property type="evidence" value="ECO:0007669"/>
    <property type="project" value="InterPro"/>
</dbReference>
<dbReference type="Proteomes" id="UP000254711">
    <property type="component" value="Unassembled WGS sequence"/>
</dbReference>
<comment type="subcellular location">
    <subcellularLocation>
        <location evidence="1">Cell membrane</location>
    </subcellularLocation>
</comment>
<dbReference type="PANTHER" id="PTHR30224">
    <property type="entry name" value="ELECTRON TRANSPORT PROTEIN"/>
    <property type="match status" value="1"/>
</dbReference>
<keyword evidence="3 4" id="KW-0472">Membrane</keyword>
<dbReference type="InterPro" id="IPR011399">
    <property type="entry name" value="NosR"/>
</dbReference>
<dbReference type="SMART" id="SM00900">
    <property type="entry name" value="FMN_bind"/>
    <property type="match status" value="1"/>
</dbReference>
<proteinExistence type="predicted"/>
<gene>
    <name evidence="6" type="ORF">DVT68_08105</name>
</gene>
<keyword evidence="2" id="KW-1003">Cell membrane</keyword>
<dbReference type="InterPro" id="IPR017896">
    <property type="entry name" value="4Fe4S_Fe-S-bd"/>
</dbReference>
<comment type="caution">
    <text evidence="6">The sequence shown here is derived from an EMBL/GenBank/DDBJ whole genome shotgun (WGS) entry which is preliminary data.</text>
</comment>
<dbReference type="SUPFAM" id="SSF54862">
    <property type="entry name" value="4Fe-4S ferredoxins"/>
    <property type="match status" value="1"/>
</dbReference>
<dbReference type="AlphaFoldDB" id="A0A370K9V7"/>
<dbReference type="Pfam" id="PF12801">
    <property type="entry name" value="Fer4_5"/>
    <property type="match status" value="2"/>
</dbReference>
<dbReference type="GO" id="GO:0003677">
    <property type="term" value="F:DNA binding"/>
    <property type="evidence" value="ECO:0007669"/>
    <property type="project" value="InterPro"/>
</dbReference>
<dbReference type="Pfam" id="PF04205">
    <property type="entry name" value="FMN_bind"/>
    <property type="match status" value="1"/>
</dbReference>
<dbReference type="PANTHER" id="PTHR30224:SF4">
    <property type="entry name" value="ELECTRON TRANSPORT PROTEIN YCCM-RELATED"/>
    <property type="match status" value="1"/>
</dbReference>
<protein>
    <submittedName>
        <fullName evidence="6">4Fe-4S binding protein</fullName>
    </submittedName>
</protein>
<evidence type="ECO:0000256" key="1">
    <source>
        <dbReference type="ARBA" id="ARBA00004236"/>
    </source>
</evidence>
<dbReference type="PIRSF" id="PIRSF036354">
    <property type="entry name" value="NosR"/>
    <property type="match status" value="1"/>
</dbReference>
<keyword evidence="4" id="KW-0812">Transmembrane</keyword>
<name>A0A370K9V7_9GAMM</name>
<accession>A0A370K9V7</accession>
<dbReference type="PROSITE" id="PS51379">
    <property type="entry name" value="4FE4S_FER_2"/>
    <property type="match status" value="1"/>
</dbReference>
<evidence type="ECO:0000256" key="4">
    <source>
        <dbReference type="SAM" id="Phobius"/>
    </source>
</evidence>
<evidence type="ECO:0000256" key="2">
    <source>
        <dbReference type="ARBA" id="ARBA00022475"/>
    </source>
</evidence>
<feature type="transmembrane region" description="Helical" evidence="4">
    <location>
        <begin position="591"/>
        <end position="609"/>
    </location>
</feature>
<feature type="transmembrane region" description="Helical" evidence="4">
    <location>
        <begin position="491"/>
        <end position="516"/>
    </location>
</feature>
<evidence type="ECO:0000313" key="7">
    <source>
        <dbReference type="Proteomes" id="UP000254711"/>
    </source>
</evidence>